<dbReference type="GeneID" id="20203644"/>
<dbReference type="EnsemblMetazoa" id="HelroT171427">
    <property type="protein sequence ID" value="HelroP171427"/>
    <property type="gene ID" value="HelroG171427"/>
</dbReference>
<evidence type="ECO:0000256" key="1">
    <source>
        <dbReference type="SAM" id="MobiDB-lite"/>
    </source>
</evidence>
<feature type="compositionally biased region" description="Basic and acidic residues" evidence="1">
    <location>
        <begin position="109"/>
        <end position="118"/>
    </location>
</feature>
<evidence type="ECO:0000313" key="3">
    <source>
        <dbReference type="EnsemblMetazoa" id="HelroP171427"/>
    </source>
</evidence>
<dbReference type="KEGG" id="hro:HELRODRAFT_171427"/>
<protein>
    <submittedName>
        <fullName evidence="2 3">Uncharacterized protein</fullName>
    </submittedName>
</protein>
<organism evidence="3 4">
    <name type="scientific">Helobdella robusta</name>
    <name type="common">Californian leech</name>
    <dbReference type="NCBI Taxonomy" id="6412"/>
    <lineage>
        <taxon>Eukaryota</taxon>
        <taxon>Metazoa</taxon>
        <taxon>Spiralia</taxon>
        <taxon>Lophotrochozoa</taxon>
        <taxon>Annelida</taxon>
        <taxon>Clitellata</taxon>
        <taxon>Hirudinea</taxon>
        <taxon>Rhynchobdellida</taxon>
        <taxon>Glossiphoniidae</taxon>
        <taxon>Helobdella</taxon>
    </lineage>
</organism>
<dbReference type="RefSeq" id="XP_009016391.1">
    <property type="nucleotide sequence ID" value="XM_009018143.1"/>
</dbReference>
<dbReference type="Proteomes" id="UP000015101">
    <property type="component" value="Unassembled WGS sequence"/>
</dbReference>
<reference evidence="3" key="3">
    <citation type="submission" date="2015-06" db="UniProtKB">
        <authorList>
            <consortium name="EnsemblMetazoa"/>
        </authorList>
    </citation>
    <scope>IDENTIFICATION</scope>
</reference>
<dbReference type="CTD" id="20203644"/>
<dbReference type="AlphaFoldDB" id="T1F495"/>
<evidence type="ECO:0000313" key="2">
    <source>
        <dbReference type="EMBL" id="ESO05758.1"/>
    </source>
</evidence>
<dbReference type="EMBL" id="AMQM01003871">
    <property type="status" value="NOT_ANNOTATED_CDS"/>
    <property type="molecule type" value="Genomic_DNA"/>
</dbReference>
<feature type="region of interest" description="Disordered" evidence="1">
    <location>
        <begin position="109"/>
        <end position="129"/>
    </location>
</feature>
<evidence type="ECO:0000313" key="4">
    <source>
        <dbReference type="Proteomes" id="UP000015101"/>
    </source>
</evidence>
<gene>
    <name evidence="3" type="primary">20203644</name>
    <name evidence="2" type="ORF">HELRODRAFT_171427</name>
</gene>
<accession>T1F495</accession>
<dbReference type="HOGENOM" id="CLU_1808286_0_0_1"/>
<reference evidence="2 4" key="2">
    <citation type="journal article" date="2013" name="Nature">
        <title>Insights into bilaterian evolution from three spiralian genomes.</title>
        <authorList>
            <person name="Simakov O."/>
            <person name="Marletaz F."/>
            <person name="Cho S.J."/>
            <person name="Edsinger-Gonzales E."/>
            <person name="Havlak P."/>
            <person name="Hellsten U."/>
            <person name="Kuo D.H."/>
            <person name="Larsson T."/>
            <person name="Lv J."/>
            <person name="Arendt D."/>
            <person name="Savage R."/>
            <person name="Osoegawa K."/>
            <person name="de Jong P."/>
            <person name="Grimwood J."/>
            <person name="Chapman J.A."/>
            <person name="Shapiro H."/>
            <person name="Aerts A."/>
            <person name="Otillar R.P."/>
            <person name="Terry A.Y."/>
            <person name="Boore J.L."/>
            <person name="Grigoriev I.V."/>
            <person name="Lindberg D.R."/>
            <person name="Seaver E.C."/>
            <person name="Weisblat D.A."/>
            <person name="Putnam N.H."/>
            <person name="Rokhsar D.S."/>
        </authorList>
    </citation>
    <scope>NUCLEOTIDE SEQUENCE</scope>
</reference>
<sequence>MDEVELPASILCSCIIERFPLEWELSLLVSSISSNVCCNCKSQWFVVSEYCKLSTFEKMLKMTDSLICCQQFSTKCAVAVYMVYDSIIFSRTVKFADDTKLCARVDKDEDVKKPREPNKTSSMGGRLTDEVQRRQMLYDAYGN</sequence>
<keyword evidence="4" id="KW-1185">Reference proteome</keyword>
<dbReference type="InParanoid" id="T1F495"/>
<dbReference type="EMBL" id="KB096325">
    <property type="protein sequence ID" value="ESO05758.1"/>
    <property type="molecule type" value="Genomic_DNA"/>
</dbReference>
<name>T1F495_HELRO</name>
<proteinExistence type="predicted"/>
<reference evidence="4" key="1">
    <citation type="submission" date="2012-12" db="EMBL/GenBank/DDBJ databases">
        <authorList>
            <person name="Hellsten U."/>
            <person name="Grimwood J."/>
            <person name="Chapman J.A."/>
            <person name="Shapiro H."/>
            <person name="Aerts A."/>
            <person name="Otillar R.P."/>
            <person name="Terry A.Y."/>
            <person name="Boore J.L."/>
            <person name="Simakov O."/>
            <person name="Marletaz F."/>
            <person name="Cho S.-J."/>
            <person name="Edsinger-Gonzales E."/>
            <person name="Havlak P."/>
            <person name="Kuo D.-H."/>
            <person name="Larsson T."/>
            <person name="Lv J."/>
            <person name="Arendt D."/>
            <person name="Savage R."/>
            <person name="Osoegawa K."/>
            <person name="de Jong P."/>
            <person name="Lindberg D.R."/>
            <person name="Seaver E.C."/>
            <person name="Weisblat D.A."/>
            <person name="Putnam N.H."/>
            <person name="Grigoriev I.V."/>
            <person name="Rokhsar D.S."/>
        </authorList>
    </citation>
    <scope>NUCLEOTIDE SEQUENCE</scope>
</reference>